<keyword evidence="11" id="KW-1185">Reference proteome</keyword>
<name>A0A7R9MEE8_9ACAR</name>
<dbReference type="SMART" id="SM00338">
    <property type="entry name" value="BRLZ"/>
    <property type="match status" value="1"/>
</dbReference>
<dbReference type="InterPro" id="IPR046347">
    <property type="entry name" value="bZIP_sf"/>
</dbReference>
<dbReference type="EMBL" id="OC930380">
    <property type="protein sequence ID" value="CAD7658680.1"/>
    <property type="molecule type" value="Genomic_DNA"/>
</dbReference>
<dbReference type="PROSITE" id="PS50217">
    <property type="entry name" value="BZIP"/>
    <property type="match status" value="1"/>
</dbReference>
<keyword evidence="3" id="KW-0805">Transcription regulation</keyword>
<evidence type="ECO:0000256" key="7">
    <source>
        <dbReference type="SAM" id="Coils"/>
    </source>
</evidence>
<dbReference type="InterPro" id="IPR004827">
    <property type="entry name" value="bZIP"/>
</dbReference>
<organism evidence="10">
    <name type="scientific">Oppiella nova</name>
    <dbReference type="NCBI Taxonomy" id="334625"/>
    <lineage>
        <taxon>Eukaryota</taxon>
        <taxon>Metazoa</taxon>
        <taxon>Ecdysozoa</taxon>
        <taxon>Arthropoda</taxon>
        <taxon>Chelicerata</taxon>
        <taxon>Arachnida</taxon>
        <taxon>Acari</taxon>
        <taxon>Acariformes</taxon>
        <taxon>Sarcoptiformes</taxon>
        <taxon>Oribatida</taxon>
        <taxon>Brachypylina</taxon>
        <taxon>Oppioidea</taxon>
        <taxon>Oppiidae</taxon>
        <taxon>Oppiella</taxon>
    </lineage>
</organism>
<dbReference type="GO" id="GO:0000981">
    <property type="term" value="F:DNA-binding transcription factor activity, RNA polymerase II-specific"/>
    <property type="evidence" value="ECO:0007669"/>
    <property type="project" value="TreeGrafter"/>
</dbReference>
<dbReference type="FunFam" id="1.20.5.170:FF:000025">
    <property type="entry name" value="nuclear factor interleukin-3-regulated protein-like"/>
    <property type="match status" value="1"/>
</dbReference>
<protein>
    <recommendedName>
        <fullName evidence="9">BZIP domain-containing protein</fullName>
    </recommendedName>
</protein>
<dbReference type="Pfam" id="PF07716">
    <property type="entry name" value="bZIP_2"/>
    <property type="match status" value="1"/>
</dbReference>
<dbReference type="Proteomes" id="UP000728032">
    <property type="component" value="Unassembled WGS sequence"/>
</dbReference>
<evidence type="ECO:0000256" key="6">
    <source>
        <dbReference type="ARBA" id="ARBA00023242"/>
    </source>
</evidence>
<keyword evidence="4" id="KW-0238">DNA-binding</keyword>
<proteinExistence type="inferred from homology"/>
<evidence type="ECO:0000256" key="5">
    <source>
        <dbReference type="ARBA" id="ARBA00023163"/>
    </source>
</evidence>
<dbReference type="Gene3D" id="1.20.5.170">
    <property type="match status" value="1"/>
</dbReference>
<evidence type="ECO:0000313" key="10">
    <source>
        <dbReference type="EMBL" id="CAD7658680.1"/>
    </source>
</evidence>
<dbReference type="PANTHER" id="PTHR11988:SF27">
    <property type="entry name" value="GH27708P"/>
    <property type="match status" value="1"/>
</dbReference>
<dbReference type="CDD" id="cd14695">
    <property type="entry name" value="bZIP_HLF"/>
    <property type="match status" value="1"/>
</dbReference>
<dbReference type="InterPro" id="IPR040223">
    <property type="entry name" value="PAR_bZIP"/>
</dbReference>
<evidence type="ECO:0000256" key="1">
    <source>
        <dbReference type="ARBA" id="ARBA00004123"/>
    </source>
</evidence>
<evidence type="ECO:0000256" key="2">
    <source>
        <dbReference type="ARBA" id="ARBA00006079"/>
    </source>
</evidence>
<keyword evidence="5" id="KW-0804">Transcription</keyword>
<feature type="compositionally biased region" description="Basic and acidic residues" evidence="8">
    <location>
        <begin position="79"/>
        <end position="101"/>
    </location>
</feature>
<dbReference type="OrthoDB" id="6022300at2759"/>
<keyword evidence="7" id="KW-0175">Coiled coil</keyword>
<dbReference type="PANTHER" id="PTHR11988">
    <property type="entry name" value="THYROTROPH EMBRYONIC FACTOR RELATED"/>
    <property type="match status" value="1"/>
</dbReference>
<dbReference type="SUPFAM" id="SSF57959">
    <property type="entry name" value="Leucine zipper domain"/>
    <property type="match status" value="1"/>
</dbReference>
<reference evidence="10" key="1">
    <citation type="submission" date="2020-11" db="EMBL/GenBank/DDBJ databases">
        <authorList>
            <person name="Tran Van P."/>
        </authorList>
    </citation>
    <scope>NUCLEOTIDE SEQUENCE</scope>
</reference>
<evidence type="ECO:0000259" key="9">
    <source>
        <dbReference type="PROSITE" id="PS50217"/>
    </source>
</evidence>
<gene>
    <name evidence="10" type="ORF">ONB1V03_LOCUS15301</name>
</gene>
<feature type="coiled-coil region" evidence="7">
    <location>
        <begin position="114"/>
        <end position="141"/>
    </location>
</feature>
<comment type="similarity">
    <text evidence="2">Belongs to the bZIP family. NFIL3 subfamily.</text>
</comment>
<evidence type="ECO:0000256" key="3">
    <source>
        <dbReference type="ARBA" id="ARBA00023015"/>
    </source>
</evidence>
<dbReference type="EMBL" id="CAJPVJ010015555">
    <property type="protein sequence ID" value="CAG2175866.1"/>
    <property type="molecule type" value="Genomic_DNA"/>
</dbReference>
<evidence type="ECO:0000313" key="11">
    <source>
        <dbReference type="Proteomes" id="UP000728032"/>
    </source>
</evidence>
<comment type="subcellular location">
    <subcellularLocation>
        <location evidence="1">Nucleus</location>
    </subcellularLocation>
</comment>
<evidence type="ECO:0000256" key="4">
    <source>
        <dbReference type="ARBA" id="ARBA00023125"/>
    </source>
</evidence>
<keyword evidence="6" id="KW-0539">Nucleus</keyword>
<feature type="region of interest" description="Disordered" evidence="8">
    <location>
        <begin position="65"/>
        <end position="101"/>
    </location>
</feature>
<evidence type="ECO:0000256" key="8">
    <source>
        <dbReference type="SAM" id="MobiDB-lite"/>
    </source>
</evidence>
<accession>A0A7R9MEE8</accession>
<dbReference type="GO" id="GO:0005634">
    <property type="term" value="C:nucleus"/>
    <property type="evidence" value="ECO:0007669"/>
    <property type="project" value="UniProtKB-SubCell"/>
</dbReference>
<dbReference type="AlphaFoldDB" id="A0A7R9MEE8"/>
<feature type="compositionally biased region" description="Polar residues" evidence="8">
    <location>
        <begin position="22"/>
        <end position="36"/>
    </location>
</feature>
<feature type="region of interest" description="Disordered" evidence="8">
    <location>
        <begin position="1"/>
        <end position="40"/>
    </location>
</feature>
<feature type="domain" description="BZIP" evidence="9">
    <location>
        <begin position="82"/>
        <end position="142"/>
    </location>
</feature>
<sequence length="151" mass="17720">MAHIRDDDCSQDGCTVEHRHYPTSTSYDERSMSSGSIVGDRHHLMPTITDRVSHSMHNIINGTLDLKRRKRKANPIPAENKDDSYWERRKRNNESAKRSREVRRVKEYQSNARLMYLEEENIKLRAEVNTLRDEIGKLRQMLHCNGCSNHS</sequence>
<dbReference type="GO" id="GO:0000978">
    <property type="term" value="F:RNA polymerase II cis-regulatory region sequence-specific DNA binding"/>
    <property type="evidence" value="ECO:0007669"/>
    <property type="project" value="TreeGrafter"/>
</dbReference>